<evidence type="ECO:0000313" key="3">
    <source>
        <dbReference type="Proteomes" id="UP001403385"/>
    </source>
</evidence>
<dbReference type="InterPro" id="IPR036291">
    <property type="entry name" value="NAD(P)-bd_dom_sf"/>
</dbReference>
<dbReference type="AlphaFoldDB" id="A0AAW9S1S0"/>
<reference evidence="2 3" key="1">
    <citation type="submission" date="2024-04" db="EMBL/GenBank/DDBJ databases">
        <title>Novel genus in family Flammeovirgaceae.</title>
        <authorList>
            <person name="Nguyen T.H."/>
            <person name="Vuong T.Q."/>
            <person name="Le H."/>
            <person name="Kim S.-G."/>
        </authorList>
    </citation>
    <scope>NUCLEOTIDE SEQUENCE [LARGE SCALE GENOMIC DNA]</scope>
    <source>
        <strain evidence="2 3">JCM 23209</strain>
    </source>
</reference>
<organism evidence="2 3">
    <name type="scientific">Rapidithrix thailandica</name>
    <dbReference type="NCBI Taxonomy" id="413964"/>
    <lineage>
        <taxon>Bacteria</taxon>
        <taxon>Pseudomonadati</taxon>
        <taxon>Bacteroidota</taxon>
        <taxon>Cytophagia</taxon>
        <taxon>Cytophagales</taxon>
        <taxon>Flammeovirgaceae</taxon>
        <taxon>Rapidithrix</taxon>
    </lineage>
</organism>
<evidence type="ECO:0000259" key="1">
    <source>
        <dbReference type="Pfam" id="PF01370"/>
    </source>
</evidence>
<sequence length="89" mass="9736">MKIVLVGASGTMGTQLVNAWKNEHELITVGTKSGDIKADITSVDDIKKMYEAVGEFDALVSTAGPTYVGPWHTLTPEVMVYLQIQMEKH</sequence>
<dbReference type="EMBL" id="JBDKWZ010000011">
    <property type="protein sequence ID" value="MEN7550052.1"/>
    <property type="molecule type" value="Genomic_DNA"/>
</dbReference>
<comment type="caution">
    <text evidence="2">The sequence shown here is derived from an EMBL/GenBank/DDBJ whole genome shotgun (WGS) entry which is preliminary data.</text>
</comment>
<name>A0AAW9S1S0_9BACT</name>
<dbReference type="InterPro" id="IPR001509">
    <property type="entry name" value="Epimerase_deHydtase"/>
</dbReference>
<dbReference type="SUPFAM" id="SSF51735">
    <property type="entry name" value="NAD(P)-binding Rossmann-fold domains"/>
    <property type="match status" value="1"/>
</dbReference>
<dbReference type="RefSeq" id="WP_346822825.1">
    <property type="nucleotide sequence ID" value="NZ_JBDKWZ010000011.1"/>
</dbReference>
<feature type="domain" description="NAD-dependent epimerase/dehydratase" evidence="1">
    <location>
        <begin position="3"/>
        <end position="86"/>
    </location>
</feature>
<keyword evidence="3" id="KW-1185">Reference proteome</keyword>
<gene>
    <name evidence="2" type="ORF">AAG747_19165</name>
</gene>
<protein>
    <submittedName>
        <fullName evidence="2">NAD-dependent epimerase/dehydratase family protein</fullName>
    </submittedName>
</protein>
<proteinExistence type="predicted"/>
<dbReference type="Gene3D" id="3.40.50.720">
    <property type="entry name" value="NAD(P)-binding Rossmann-like Domain"/>
    <property type="match status" value="1"/>
</dbReference>
<dbReference type="Proteomes" id="UP001403385">
    <property type="component" value="Unassembled WGS sequence"/>
</dbReference>
<dbReference type="Pfam" id="PF01370">
    <property type="entry name" value="Epimerase"/>
    <property type="match status" value="1"/>
</dbReference>
<accession>A0AAW9S1S0</accession>
<evidence type="ECO:0000313" key="2">
    <source>
        <dbReference type="EMBL" id="MEN7550052.1"/>
    </source>
</evidence>